<dbReference type="AlphaFoldDB" id="A0A5C4LZ85"/>
<evidence type="ECO:0000256" key="1">
    <source>
        <dbReference type="ARBA" id="ARBA00022630"/>
    </source>
</evidence>
<accession>A0A5C4LZ85</accession>
<proteinExistence type="predicted"/>
<name>A0A5C4LZ85_9PSEU</name>
<dbReference type="InterPro" id="IPR036661">
    <property type="entry name" value="Luciferase-like_sf"/>
</dbReference>
<keyword evidence="2" id="KW-0288">FMN</keyword>
<dbReference type="Gene3D" id="3.20.20.30">
    <property type="entry name" value="Luciferase-like domain"/>
    <property type="match status" value="1"/>
</dbReference>
<gene>
    <name evidence="6" type="ORF">FG385_16050</name>
</gene>
<evidence type="ECO:0000256" key="3">
    <source>
        <dbReference type="ARBA" id="ARBA00023002"/>
    </source>
</evidence>
<evidence type="ECO:0000313" key="7">
    <source>
        <dbReference type="Proteomes" id="UP000305546"/>
    </source>
</evidence>
<sequence>MNGPRFGLRLPPIAVDAPPDTIGTIAVACEKAGLASFWLPDRLVGVDGYLRFLGESQVLDPLVGLAYCAAVTSRIQLGTAVLVAPFRHPLALTKAVASLQAVTGDRLVLGVGTGWNRDEFAAIGLDARQRGSRTDETLDVLRGARGHRVFAHRGRHFRFDEVLMGPPVRNSLELWIAGGPNAGTYHQLGPPEFARPVLDRISRAEGWLSRPTTSVTQIRAGRVAITERRKELGTDGGPFTVAHVNWCHLVDGTREQALSQQEAAFAEALGKGTPFEVARQLHWTGSLADVRDRVAQLVDAGVEHIVASPVAPGPEQVELWATGVLEPWGFRPEN</sequence>
<evidence type="ECO:0000256" key="4">
    <source>
        <dbReference type="ARBA" id="ARBA00023033"/>
    </source>
</evidence>
<protein>
    <submittedName>
        <fullName evidence="6">LLM class flavin-dependent oxidoreductase</fullName>
    </submittedName>
</protein>
<dbReference type="RefSeq" id="WP_139097544.1">
    <property type="nucleotide sequence ID" value="NZ_VDFW01000012.1"/>
</dbReference>
<dbReference type="Pfam" id="PF00296">
    <property type="entry name" value="Bac_luciferase"/>
    <property type="match status" value="1"/>
</dbReference>
<dbReference type="Proteomes" id="UP000305546">
    <property type="component" value="Unassembled WGS sequence"/>
</dbReference>
<dbReference type="InterPro" id="IPR011251">
    <property type="entry name" value="Luciferase-like_dom"/>
</dbReference>
<keyword evidence="4" id="KW-0503">Monooxygenase</keyword>
<comment type="caution">
    <text evidence="6">The sequence shown here is derived from an EMBL/GenBank/DDBJ whole genome shotgun (WGS) entry which is preliminary data.</text>
</comment>
<dbReference type="PANTHER" id="PTHR42847:SF4">
    <property type="entry name" value="ALKANESULFONATE MONOOXYGENASE-RELATED"/>
    <property type="match status" value="1"/>
</dbReference>
<keyword evidence="3" id="KW-0560">Oxidoreductase</keyword>
<reference evidence="6 7" key="1">
    <citation type="submission" date="2019-06" db="EMBL/GenBank/DDBJ databases">
        <title>Amycolatopsis alkalitolerans sp. nov., isolated from Gastrodia elata Blume.</title>
        <authorList>
            <person name="Narsing Rao M.P."/>
            <person name="Li W.J."/>
        </authorList>
    </citation>
    <scope>NUCLEOTIDE SEQUENCE [LARGE SCALE GENOMIC DNA]</scope>
    <source>
        <strain evidence="6 7">SYSUP0005</strain>
    </source>
</reference>
<dbReference type="InterPro" id="IPR050172">
    <property type="entry name" value="SsuD_RutA_monooxygenase"/>
</dbReference>
<organism evidence="6 7">
    <name type="scientific">Amycolatopsis alkalitolerans</name>
    <dbReference type="NCBI Taxonomy" id="2547244"/>
    <lineage>
        <taxon>Bacteria</taxon>
        <taxon>Bacillati</taxon>
        <taxon>Actinomycetota</taxon>
        <taxon>Actinomycetes</taxon>
        <taxon>Pseudonocardiales</taxon>
        <taxon>Pseudonocardiaceae</taxon>
        <taxon>Amycolatopsis</taxon>
    </lineage>
</organism>
<dbReference type="SUPFAM" id="SSF51679">
    <property type="entry name" value="Bacterial luciferase-like"/>
    <property type="match status" value="1"/>
</dbReference>
<dbReference type="GO" id="GO:0046306">
    <property type="term" value="P:alkanesulfonate catabolic process"/>
    <property type="evidence" value="ECO:0007669"/>
    <property type="project" value="TreeGrafter"/>
</dbReference>
<dbReference type="OrthoDB" id="3206024at2"/>
<dbReference type="PANTHER" id="PTHR42847">
    <property type="entry name" value="ALKANESULFONATE MONOOXYGENASE"/>
    <property type="match status" value="1"/>
</dbReference>
<dbReference type="EMBL" id="VDFW01000012">
    <property type="protein sequence ID" value="TNC25156.1"/>
    <property type="molecule type" value="Genomic_DNA"/>
</dbReference>
<evidence type="ECO:0000259" key="5">
    <source>
        <dbReference type="Pfam" id="PF00296"/>
    </source>
</evidence>
<keyword evidence="1" id="KW-0285">Flavoprotein</keyword>
<dbReference type="GO" id="GO:0008726">
    <property type="term" value="F:alkanesulfonate monooxygenase activity"/>
    <property type="evidence" value="ECO:0007669"/>
    <property type="project" value="TreeGrafter"/>
</dbReference>
<keyword evidence="7" id="KW-1185">Reference proteome</keyword>
<evidence type="ECO:0000313" key="6">
    <source>
        <dbReference type="EMBL" id="TNC25156.1"/>
    </source>
</evidence>
<feature type="domain" description="Luciferase-like" evidence="5">
    <location>
        <begin position="18"/>
        <end position="302"/>
    </location>
</feature>
<evidence type="ECO:0000256" key="2">
    <source>
        <dbReference type="ARBA" id="ARBA00022643"/>
    </source>
</evidence>